<keyword evidence="4" id="KW-1185">Reference proteome</keyword>
<protein>
    <recommendedName>
        <fullName evidence="2">GGDEF domain-containing protein</fullName>
    </recommendedName>
</protein>
<feature type="domain" description="GGDEF" evidence="2">
    <location>
        <begin position="214"/>
        <end position="348"/>
    </location>
</feature>
<dbReference type="InterPro" id="IPR043128">
    <property type="entry name" value="Rev_trsase/Diguanyl_cyclase"/>
</dbReference>
<feature type="transmembrane region" description="Helical" evidence="1">
    <location>
        <begin position="125"/>
        <end position="145"/>
    </location>
</feature>
<feature type="transmembrane region" description="Helical" evidence="1">
    <location>
        <begin position="100"/>
        <end position="118"/>
    </location>
</feature>
<dbReference type="GO" id="GO:1902201">
    <property type="term" value="P:negative regulation of bacterial-type flagellum-dependent cell motility"/>
    <property type="evidence" value="ECO:0007669"/>
    <property type="project" value="TreeGrafter"/>
</dbReference>
<dbReference type="CDD" id="cd01949">
    <property type="entry name" value="GGDEF"/>
    <property type="match status" value="1"/>
</dbReference>
<dbReference type="EMBL" id="LAYZ01000004">
    <property type="protein sequence ID" value="KKK34488.1"/>
    <property type="molecule type" value="Genomic_DNA"/>
</dbReference>
<comment type="caution">
    <text evidence="3">The sequence shown here is derived from an EMBL/GenBank/DDBJ whole genome shotgun (WGS) entry which is preliminary data.</text>
</comment>
<dbReference type="InterPro" id="IPR029787">
    <property type="entry name" value="Nucleotide_cyclase"/>
</dbReference>
<dbReference type="InterPro" id="IPR050469">
    <property type="entry name" value="Diguanylate_Cyclase"/>
</dbReference>
<evidence type="ECO:0000259" key="2">
    <source>
        <dbReference type="PROSITE" id="PS50887"/>
    </source>
</evidence>
<dbReference type="PANTHER" id="PTHR45138:SF9">
    <property type="entry name" value="DIGUANYLATE CYCLASE DGCM-RELATED"/>
    <property type="match status" value="1"/>
</dbReference>
<dbReference type="SMART" id="SM00267">
    <property type="entry name" value="GGDEF"/>
    <property type="match status" value="1"/>
</dbReference>
<feature type="transmembrane region" description="Helical" evidence="1">
    <location>
        <begin position="77"/>
        <end position="94"/>
    </location>
</feature>
<feature type="transmembrane region" description="Helical" evidence="1">
    <location>
        <begin position="35"/>
        <end position="65"/>
    </location>
</feature>
<dbReference type="STRING" id="1432562.WN59_07095"/>
<dbReference type="PANTHER" id="PTHR45138">
    <property type="entry name" value="REGULATORY COMPONENTS OF SENSORY TRANSDUCTION SYSTEM"/>
    <property type="match status" value="1"/>
</dbReference>
<dbReference type="GO" id="GO:0043709">
    <property type="term" value="P:cell adhesion involved in single-species biofilm formation"/>
    <property type="evidence" value="ECO:0007669"/>
    <property type="project" value="TreeGrafter"/>
</dbReference>
<gene>
    <name evidence="3" type="ORF">WN59_07095</name>
</gene>
<name>A0A0M2SJQ6_9STAP</name>
<keyword evidence="1" id="KW-0472">Membrane</keyword>
<organism evidence="3 4">
    <name type="scientific">Salinicoccus sediminis</name>
    <dbReference type="NCBI Taxonomy" id="1432562"/>
    <lineage>
        <taxon>Bacteria</taxon>
        <taxon>Bacillati</taxon>
        <taxon>Bacillota</taxon>
        <taxon>Bacilli</taxon>
        <taxon>Bacillales</taxon>
        <taxon>Staphylococcaceae</taxon>
        <taxon>Salinicoccus</taxon>
    </lineage>
</organism>
<dbReference type="AlphaFoldDB" id="A0A0M2SJQ6"/>
<dbReference type="Gene3D" id="3.30.70.270">
    <property type="match status" value="1"/>
</dbReference>
<dbReference type="NCBIfam" id="TIGR00254">
    <property type="entry name" value="GGDEF"/>
    <property type="match status" value="1"/>
</dbReference>
<evidence type="ECO:0000313" key="3">
    <source>
        <dbReference type="EMBL" id="KKK34488.1"/>
    </source>
</evidence>
<dbReference type="InterPro" id="IPR000160">
    <property type="entry name" value="GGDEF_dom"/>
</dbReference>
<proteinExistence type="predicted"/>
<dbReference type="PATRIC" id="fig|1432562.3.peg.1413"/>
<evidence type="ECO:0000313" key="4">
    <source>
        <dbReference type="Proteomes" id="UP000034287"/>
    </source>
</evidence>
<dbReference type="Proteomes" id="UP000034287">
    <property type="component" value="Unassembled WGS sequence"/>
</dbReference>
<keyword evidence="1" id="KW-0812">Transmembrane</keyword>
<dbReference type="RefSeq" id="WP_046514963.1">
    <property type="nucleotide sequence ID" value="NZ_LAYZ01000004.1"/>
</dbReference>
<dbReference type="SUPFAM" id="SSF55073">
    <property type="entry name" value="Nucleotide cyclase"/>
    <property type="match status" value="1"/>
</dbReference>
<feature type="transmembrane region" description="Helical" evidence="1">
    <location>
        <begin position="151"/>
        <end position="171"/>
    </location>
</feature>
<evidence type="ECO:0000256" key="1">
    <source>
        <dbReference type="SAM" id="Phobius"/>
    </source>
</evidence>
<accession>A0A0M2SJQ6</accession>
<sequence>MLIDFVLNISLTISGIYLFHRLQYAEDRRLIDSGIFQALLMTTLAVLLLMVPIHVSGITFSLYFIPLLILVKYSVPYYMLGSLVVVYLFHHLIFGYGWQVYLIFAVLYIFVMAILPFLKFEKLRTLTSACIAFSILYVLGINLLISDLTLWQMLIFVATSTTVMFFAMMMYEDINAILKLLKRYEEDEYKDYLTQLGNIKSFDEEVNLLIDESETLSLLLIDIDNFKVVNDTHSYASGDALIRQMANLLDNHVPGGGSLFRNSGEEFAMVIPNLSFDKTVRLGEAIRNSVERASFHISEEETISLTVSIGVGYKDEADVTKGRMFTDADDMLHAAKKQGQNRVMFIPYLS</sequence>
<dbReference type="OrthoDB" id="9759607at2"/>
<dbReference type="GO" id="GO:0005886">
    <property type="term" value="C:plasma membrane"/>
    <property type="evidence" value="ECO:0007669"/>
    <property type="project" value="TreeGrafter"/>
</dbReference>
<keyword evidence="1" id="KW-1133">Transmembrane helix</keyword>
<dbReference type="GO" id="GO:0052621">
    <property type="term" value="F:diguanylate cyclase activity"/>
    <property type="evidence" value="ECO:0007669"/>
    <property type="project" value="TreeGrafter"/>
</dbReference>
<reference evidence="3 4" key="1">
    <citation type="submission" date="2015-04" db="EMBL/GenBank/DDBJ databases">
        <title>Taxonomic description and genome sequence of Salinicoccus sediminis sp. nov., a novel hyper halotolerant bacterium isolated from marine sediment.</title>
        <authorList>
            <person name="Mathan Kumar R."/>
            <person name="Kaur G."/>
            <person name="Kumar N."/>
            <person name="Kumar A."/>
            <person name="Singh N.K."/>
            <person name="Kaur N."/>
            <person name="Mayilraj S."/>
        </authorList>
    </citation>
    <scope>NUCLEOTIDE SEQUENCE [LARGE SCALE GENOMIC DNA]</scope>
    <source>
        <strain evidence="3 4">SV-16</strain>
    </source>
</reference>
<dbReference type="PROSITE" id="PS50887">
    <property type="entry name" value="GGDEF"/>
    <property type="match status" value="1"/>
</dbReference>
<dbReference type="Pfam" id="PF00990">
    <property type="entry name" value="GGDEF"/>
    <property type="match status" value="1"/>
</dbReference>
<feature type="transmembrane region" description="Helical" evidence="1">
    <location>
        <begin position="5"/>
        <end position="23"/>
    </location>
</feature>